<evidence type="ECO:0000259" key="10">
    <source>
        <dbReference type="Pfam" id="PF00483"/>
    </source>
</evidence>
<keyword evidence="2 9" id="KW-0321">Glycogen metabolism</keyword>
<proteinExistence type="inferred from homology"/>
<dbReference type="EMBL" id="LO017727">
    <property type="protein sequence ID" value="CRH05783.1"/>
    <property type="molecule type" value="Genomic_DNA"/>
</dbReference>
<evidence type="ECO:0000256" key="3">
    <source>
        <dbReference type="ARBA" id="ARBA00022679"/>
    </source>
</evidence>
<name>A0A1S7LHA5_MAGMO</name>
<dbReference type="InterPro" id="IPR011831">
    <property type="entry name" value="ADP-Glc_PPase"/>
</dbReference>
<keyword evidence="5 9" id="KW-0547">Nucleotide-binding</keyword>
<organism evidence="12">
    <name type="scientific">Magnetococcus massalia (strain MO-1)</name>
    <dbReference type="NCBI Taxonomy" id="451514"/>
    <lineage>
        <taxon>Bacteria</taxon>
        <taxon>Pseudomonadati</taxon>
        <taxon>Pseudomonadota</taxon>
        <taxon>Magnetococcia</taxon>
        <taxon>Magnetococcales</taxon>
        <taxon>Magnetococcaceae</taxon>
        <taxon>Magnetococcus</taxon>
    </lineage>
</organism>
<evidence type="ECO:0000256" key="8">
    <source>
        <dbReference type="ARBA" id="ARBA00023277"/>
    </source>
</evidence>
<dbReference type="InterPro" id="IPR005835">
    <property type="entry name" value="NTP_transferase_dom"/>
</dbReference>
<dbReference type="NCBIfam" id="NF002023">
    <property type="entry name" value="PRK00844.1"/>
    <property type="match status" value="1"/>
</dbReference>
<gene>
    <name evidence="9 12" type="primary">glgC</name>
    <name evidence="12" type="ORF">MAGMO_1597</name>
</gene>
<dbReference type="UniPathway" id="UPA00164"/>
<dbReference type="SUPFAM" id="SSF51161">
    <property type="entry name" value="Trimeric LpxA-like enzymes"/>
    <property type="match status" value="1"/>
</dbReference>
<keyword evidence="8 9" id="KW-0119">Carbohydrate metabolism</keyword>
<reference evidence="12" key="1">
    <citation type="submission" date="2015-04" db="EMBL/GenBank/DDBJ databases">
        <authorList>
            <person name="Syromyatnikov M.Y."/>
            <person name="Popov V.N."/>
        </authorList>
    </citation>
    <scope>NUCLEOTIDE SEQUENCE</scope>
    <source>
        <strain evidence="12">MO-1</strain>
    </source>
</reference>
<dbReference type="NCBIfam" id="NF001947">
    <property type="entry name" value="PRK00725.1"/>
    <property type="match status" value="1"/>
</dbReference>
<feature type="binding site" evidence="9">
    <location>
        <begin position="192"/>
        <end position="193"/>
    </location>
    <ligand>
        <name>alpha-D-glucose 1-phosphate</name>
        <dbReference type="ChEBI" id="CHEBI:58601"/>
    </ligand>
</feature>
<comment type="similarity">
    <text evidence="1 9">Belongs to the bacterial/plant glucose-1-phosphate adenylyltransferase family.</text>
</comment>
<feature type="binding site" evidence="9">
    <location>
        <position position="210"/>
    </location>
    <ligand>
        <name>alpha-D-glucose 1-phosphate</name>
        <dbReference type="ChEBI" id="CHEBI:58601"/>
    </ligand>
</feature>
<dbReference type="PROSITE" id="PS00808">
    <property type="entry name" value="ADP_GLC_PYROPHOSPH_1"/>
    <property type="match status" value="1"/>
</dbReference>
<evidence type="ECO:0000256" key="9">
    <source>
        <dbReference type="HAMAP-Rule" id="MF_00624"/>
    </source>
</evidence>
<evidence type="ECO:0000259" key="11">
    <source>
        <dbReference type="Pfam" id="PF24894"/>
    </source>
</evidence>
<dbReference type="PANTHER" id="PTHR43523:SF2">
    <property type="entry name" value="GLUCOSE-1-PHOSPHATE ADENYLYLTRANSFERASE"/>
    <property type="match status" value="1"/>
</dbReference>
<dbReference type="PROSITE" id="PS00810">
    <property type="entry name" value="ADP_GLC_PYROPHOSPH_3"/>
    <property type="match status" value="1"/>
</dbReference>
<evidence type="ECO:0000256" key="4">
    <source>
        <dbReference type="ARBA" id="ARBA00022695"/>
    </source>
</evidence>
<dbReference type="AlphaFoldDB" id="A0A1S7LHA5"/>
<dbReference type="Pfam" id="PF00483">
    <property type="entry name" value="NTP_transferase"/>
    <property type="match status" value="1"/>
</dbReference>
<accession>A0A1S7LHA5</accession>
<dbReference type="GO" id="GO:0005978">
    <property type="term" value="P:glycogen biosynthetic process"/>
    <property type="evidence" value="ECO:0007669"/>
    <property type="project" value="UniProtKB-UniRule"/>
</dbReference>
<dbReference type="CDD" id="cd02508">
    <property type="entry name" value="ADP_Glucose_PP"/>
    <property type="match status" value="1"/>
</dbReference>
<dbReference type="Gene3D" id="3.90.550.10">
    <property type="entry name" value="Spore Coat Polysaccharide Biosynthesis Protein SpsA, Chain A"/>
    <property type="match status" value="1"/>
</dbReference>
<dbReference type="PANTHER" id="PTHR43523">
    <property type="entry name" value="GLUCOSE-1-PHOSPHATE ADENYLYLTRANSFERASE-RELATED"/>
    <property type="match status" value="1"/>
</dbReference>
<dbReference type="NCBIfam" id="TIGR02091">
    <property type="entry name" value="glgC"/>
    <property type="match status" value="1"/>
</dbReference>
<evidence type="ECO:0000256" key="5">
    <source>
        <dbReference type="ARBA" id="ARBA00022741"/>
    </source>
</evidence>
<comment type="subunit">
    <text evidence="9">Homotetramer.</text>
</comment>
<dbReference type="InterPro" id="IPR029044">
    <property type="entry name" value="Nucleotide-diphossugar_trans"/>
</dbReference>
<dbReference type="InterPro" id="IPR005836">
    <property type="entry name" value="ADP_Glu_pyroP_CS"/>
</dbReference>
<dbReference type="Gene3D" id="2.160.10.10">
    <property type="entry name" value="Hexapeptide repeat proteins"/>
    <property type="match status" value="1"/>
</dbReference>
<protein>
    <recommendedName>
        <fullName evidence="9">Glucose-1-phosphate adenylyltransferase</fullName>
        <ecNumber evidence="9">2.7.7.27</ecNumber>
    </recommendedName>
    <alternativeName>
        <fullName evidence="9">ADP-glucose pyrophosphorylase</fullName>
        <shortName evidence="9">ADPGlc PPase</shortName>
    </alternativeName>
    <alternativeName>
        <fullName evidence="9">ADP-glucose synthase</fullName>
    </alternativeName>
</protein>
<keyword evidence="7 9" id="KW-0320">Glycogen biosynthesis</keyword>
<evidence type="ECO:0000256" key="7">
    <source>
        <dbReference type="ARBA" id="ARBA00023056"/>
    </source>
</evidence>
<evidence type="ECO:0000256" key="2">
    <source>
        <dbReference type="ARBA" id="ARBA00022600"/>
    </source>
</evidence>
<comment type="pathway">
    <text evidence="9">Glycan biosynthesis; glycogen biosynthesis.</text>
</comment>
<evidence type="ECO:0000256" key="1">
    <source>
        <dbReference type="ARBA" id="ARBA00010443"/>
    </source>
</evidence>
<feature type="domain" description="Nucleotidyl transferase" evidence="10">
    <location>
        <begin position="21"/>
        <end position="289"/>
    </location>
</feature>
<dbReference type="Pfam" id="PF24894">
    <property type="entry name" value="Hexapep_GlmU"/>
    <property type="match status" value="1"/>
</dbReference>
<feature type="binding site" evidence="9">
    <location>
        <position position="177"/>
    </location>
    <ligand>
        <name>alpha-D-glucose 1-phosphate</name>
        <dbReference type="ChEBI" id="CHEBI:58601"/>
    </ligand>
</feature>
<dbReference type="GO" id="GO:0005524">
    <property type="term" value="F:ATP binding"/>
    <property type="evidence" value="ECO:0007669"/>
    <property type="project" value="UniProtKB-KW"/>
</dbReference>
<comment type="function">
    <text evidence="9">Involved in the biosynthesis of ADP-glucose, a building block required for the elongation reactions to produce glycogen. Catalyzes the reaction between ATP and alpha-D-glucose 1-phosphate (G1P) to produce pyrophosphate and ADP-Glc.</text>
</comment>
<sequence length="423" mass="47452">MAEQQAEFVNLTEAIRHTLVLVLAGGRGSRLKSLTDTEAKPAVPFAGKFRIIDFALSNCVNSGMRRVGVLTQYRSHNLIQHVQRGWGSFRAEFDEFVQVWPAQQQAMNESWYTGTADAVYQNIDLIQSHDPKYVIILGGDHVYKQDYSKMLREHIRNNAAVTVACVEVETEKAKEFGIMGTDASGQIDQFVEKPENPPEIPSRPGWSLASMGIYIFNRDLLEEQLLADADKADSSHDFGKDLIPYLYPKVKVMAHRFADSCVGSEGKEPYWRDVGTLDAYWECNLDLTQVTPELDLYDPSWPIWTYQTQRPAAKFVFDDDTRRGYAVDSLVSAGCIVSGSSVRRTLLFTDVRVNSYCTVEDSIILPHADIGRNCVLKRCIVGQGCKVPDGMVVGEDPELDATRFHITENGIALVTQKQIDKVK</sequence>
<dbReference type="InterPro" id="IPR056818">
    <property type="entry name" value="GlmU/GlgC-like_hexapep"/>
</dbReference>
<dbReference type="SUPFAM" id="SSF53448">
    <property type="entry name" value="Nucleotide-diphospho-sugar transferases"/>
    <property type="match status" value="1"/>
</dbReference>
<keyword evidence="6 9" id="KW-0067">ATP-binding</keyword>
<dbReference type="PROSITE" id="PS00809">
    <property type="entry name" value="ADP_GLC_PYROPHOSPH_2"/>
    <property type="match status" value="1"/>
</dbReference>
<dbReference type="InterPro" id="IPR023049">
    <property type="entry name" value="GlgC_bac"/>
</dbReference>
<evidence type="ECO:0000256" key="6">
    <source>
        <dbReference type="ARBA" id="ARBA00022840"/>
    </source>
</evidence>
<dbReference type="CDD" id="cd04651">
    <property type="entry name" value="LbH_G1P_AT_C"/>
    <property type="match status" value="1"/>
</dbReference>
<dbReference type="HAMAP" id="MF_00624">
    <property type="entry name" value="GlgC"/>
    <property type="match status" value="1"/>
</dbReference>
<evidence type="ECO:0000313" key="12">
    <source>
        <dbReference type="EMBL" id="CRH05783.1"/>
    </source>
</evidence>
<feature type="site" description="Could play a key role in the communication between the regulatory and the substrate sites" evidence="9">
    <location>
        <position position="111"/>
    </location>
</feature>
<feature type="domain" description="Glucose-1-phosphate adenylyltransferase/Bifunctional protein GlmU-like C-terminal hexapeptide" evidence="11">
    <location>
        <begin position="311"/>
        <end position="414"/>
    </location>
</feature>
<dbReference type="InterPro" id="IPR011004">
    <property type="entry name" value="Trimer_LpxA-like_sf"/>
</dbReference>
<keyword evidence="3 9" id="KW-0808">Transferase</keyword>
<feature type="site" description="Could play a key role in the communication between the regulatory and the substrate sites" evidence="9">
    <location>
        <position position="72"/>
    </location>
</feature>
<feature type="binding site" evidence="9">
    <location>
        <position position="112"/>
    </location>
    <ligand>
        <name>alpha-D-glucose 1-phosphate</name>
        <dbReference type="ChEBI" id="CHEBI:58601"/>
    </ligand>
</feature>
<dbReference type="GO" id="GO:0008878">
    <property type="term" value="F:glucose-1-phosphate adenylyltransferase activity"/>
    <property type="evidence" value="ECO:0007669"/>
    <property type="project" value="UniProtKB-UniRule"/>
</dbReference>
<keyword evidence="4 9" id="KW-0548">Nucleotidyltransferase</keyword>
<comment type="catalytic activity">
    <reaction evidence="9">
        <text>alpha-D-glucose 1-phosphate + ATP + H(+) = ADP-alpha-D-glucose + diphosphate</text>
        <dbReference type="Rhea" id="RHEA:12120"/>
        <dbReference type="ChEBI" id="CHEBI:15378"/>
        <dbReference type="ChEBI" id="CHEBI:30616"/>
        <dbReference type="ChEBI" id="CHEBI:33019"/>
        <dbReference type="ChEBI" id="CHEBI:57498"/>
        <dbReference type="ChEBI" id="CHEBI:58601"/>
        <dbReference type="EC" id="2.7.7.27"/>
    </reaction>
</comment>
<dbReference type="EC" id="2.7.7.27" evidence="9"/>